<sequence length="358" mass="37895">MKAFRMSLALGATLALAACQEQPAEPPPPVRPVLSVVAAPQASQELGFAGTVEPQIQSSLGFRVLGRMVARTVNVGDTVKKGGQLAALDPMTFELAMRSSQAEVSNAQAQLENATATETRQRTLLEQGTTTQAQFEAAQQAREAAAAAVARARANLAKVQEQLGYTQLRADFDGVVTAVEAEVGQVVQPGQTVVTLARPDIREAVVDVPEDINGSLRSGARFEVALQLDPSVRATGRVREIAPQADPATRTRRVRITLDNPPASFRLGPTVTAVLGTTNTPRIQLPASALLERDGKTMVWVIDPATKTVSPQDVKVAARDERSFRVAEGIAPGTRVVTAGVNSLTPGQQVKISDEASQ</sequence>
<keyword evidence="2" id="KW-0175">Coiled coil</keyword>
<dbReference type="PANTHER" id="PTHR30469">
    <property type="entry name" value="MULTIDRUG RESISTANCE PROTEIN MDTA"/>
    <property type="match status" value="1"/>
</dbReference>
<dbReference type="Pfam" id="PF25954">
    <property type="entry name" value="Beta-barrel_RND_2"/>
    <property type="match status" value="1"/>
</dbReference>
<feature type="coiled-coil region" evidence="2">
    <location>
        <begin position="97"/>
        <end position="162"/>
    </location>
</feature>
<dbReference type="Pfam" id="PF25917">
    <property type="entry name" value="BSH_RND"/>
    <property type="match status" value="1"/>
</dbReference>
<keyword evidence="7" id="KW-1185">Reference proteome</keyword>
<evidence type="ECO:0000256" key="1">
    <source>
        <dbReference type="ARBA" id="ARBA00009477"/>
    </source>
</evidence>
<comment type="caution">
    <text evidence="6">The sequence shown here is derived from an EMBL/GenBank/DDBJ whole genome shotgun (WGS) entry which is preliminary data.</text>
</comment>
<dbReference type="Gene3D" id="1.10.287.470">
    <property type="entry name" value="Helix hairpin bin"/>
    <property type="match status" value="1"/>
</dbReference>
<dbReference type="InterPro" id="IPR058625">
    <property type="entry name" value="MdtA-like_BSH"/>
</dbReference>
<dbReference type="PANTHER" id="PTHR30469:SF15">
    <property type="entry name" value="HLYD FAMILY OF SECRETION PROTEINS"/>
    <property type="match status" value="1"/>
</dbReference>
<evidence type="ECO:0000259" key="4">
    <source>
        <dbReference type="Pfam" id="PF25917"/>
    </source>
</evidence>
<dbReference type="Gene3D" id="2.40.30.170">
    <property type="match status" value="1"/>
</dbReference>
<dbReference type="GO" id="GO:0015562">
    <property type="term" value="F:efflux transmembrane transporter activity"/>
    <property type="evidence" value="ECO:0007669"/>
    <property type="project" value="TreeGrafter"/>
</dbReference>
<reference evidence="6 7" key="1">
    <citation type="submission" date="2020-07" db="EMBL/GenBank/DDBJ databases">
        <title>Draft genome and description of Microvirga mediterraneensis Marseille-Q2068 sp. nov.</title>
        <authorList>
            <person name="Boxberger M."/>
        </authorList>
    </citation>
    <scope>NUCLEOTIDE SEQUENCE [LARGE SCALE GENOMIC DNA]</scope>
    <source>
        <strain evidence="6 7">Marseille-Q2068</strain>
    </source>
</reference>
<dbReference type="GO" id="GO:1990281">
    <property type="term" value="C:efflux pump complex"/>
    <property type="evidence" value="ECO:0007669"/>
    <property type="project" value="TreeGrafter"/>
</dbReference>
<gene>
    <name evidence="6" type="ORF">H0S73_23920</name>
</gene>
<dbReference type="Gene3D" id="2.40.420.20">
    <property type="match status" value="1"/>
</dbReference>
<dbReference type="Gene3D" id="2.40.50.100">
    <property type="match status" value="1"/>
</dbReference>
<feature type="domain" description="CusB-like beta-barrel" evidence="5">
    <location>
        <begin position="205"/>
        <end position="276"/>
    </location>
</feature>
<comment type="similarity">
    <text evidence="1">Belongs to the membrane fusion protein (MFP) (TC 8.A.1) family.</text>
</comment>
<evidence type="ECO:0000313" key="6">
    <source>
        <dbReference type="EMBL" id="MBA1159137.1"/>
    </source>
</evidence>
<evidence type="ECO:0000256" key="3">
    <source>
        <dbReference type="SAM" id="SignalP"/>
    </source>
</evidence>
<protein>
    <submittedName>
        <fullName evidence="6">Efflux RND transporter periplasmic adaptor subunit</fullName>
    </submittedName>
</protein>
<dbReference type="AlphaFoldDB" id="A0A838BUB7"/>
<keyword evidence="3" id="KW-0732">Signal</keyword>
<evidence type="ECO:0000256" key="2">
    <source>
        <dbReference type="SAM" id="Coils"/>
    </source>
</evidence>
<dbReference type="PROSITE" id="PS51257">
    <property type="entry name" value="PROKAR_LIPOPROTEIN"/>
    <property type="match status" value="1"/>
</dbReference>
<organism evidence="6 7">
    <name type="scientific">Microvirga mediterraneensis</name>
    <dbReference type="NCBI Taxonomy" id="2754695"/>
    <lineage>
        <taxon>Bacteria</taxon>
        <taxon>Pseudomonadati</taxon>
        <taxon>Pseudomonadota</taxon>
        <taxon>Alphaproteobacteria</taxon>
        <taxon>Hyphomicrobiales</taxon>
        <taxon>Methylobacteriaceae</taxon>
        <taxon>Microvirga</taxon>
    </lineage>
</organism>
<dbReference type="Proteomes" id="UP000572984">
    <property type="component" value="Unassembled WGS sequence"/>
</dbReference>
<dbReference type="NCBIfam" id="TIGR01730">
    <property type="entry name" value="RND_mfp"/>
    <property type="match status" value="1"/>
</dbReference>
<feature type="domain" description="Multidrug resistance protein MdtA-like barrel-sandwich hybrid" evidence="4">
    <location>
        <begin position="60"/>
        <end position="193"/>
    </location>
</feature>
<dbReference type="SUPFAM" id="SSF111369">
    <property type="entry name" value="HlyD-like secretion proteins"/>
    <property type="match status" value="1"/>
</dbReference>
<feature type="signal peptide" evidence="3">
    <location>
        <begin position="1"/>
        <end position="17"/>
    </location>
</feature>
<dbReference type="InterPro" id="IPR006143">
    <property type="entry name" value="RND_pump_MFP"/>
</dbReference>
<dbReference type="RefSeq" id="WP_181054738.1">
    <property type="nucleotide sequence ID" value="NZ_JACDXJ010000003.1"/>
</dbReference>
<feature type="chain" id="PRO_5032770617" evidence="3">
    <location>
        <begin position="18"/>
        <end position="358"/>
    </location>
</feature>
<dbReference type="EMBL" id="JACDXJ010000003">
    <property type="protein sequence ID" value="MBA1159137.1"/>
    <property type="molecule type" value="Genomic_DNA"/>
</dbReference>
<evidence type="ECO:0000313" key="7">
    <source>
        <dbReference type="Proteomes" id="UP000572984"/>
    </source>
</evidence>
<proteinExistence type="inferred from homology"/>
<evidence type="ECO:0000259" key="5">
    <source>
        <dbReference type="Pfam" id="PF25954"/>
    </source>
</evidence>
<name>A0A838BUB7_9HYPH</name>
<accession>A0A838BUB7</accession>
<dbReference type="InterPro" id="IPR058792">
    <property type="entry name" value="Beta-barrel_RND_2"/>
</dbReference>